<comment type="caution">
    <text evidence="5">The sequence shown here is derived from an EMBL/GenBank/DDBJ whole genome shotgun (WGS) entry which is preliminary data.</text>
</comment>
<protein>
    <submittedName>
        <fullName evidence="5">Uncharacterized protein</fullName>
    </submittedName>
</protein>
<gene>
    <name evidence="5" type="ORF">SteCoe_15128</name>
</gene>
<evidence type="ECO:0000256" key="2">
    <source>
        <dbReference type="ARBA" id="ARBA00022737"/>
    </source>
</evidence>
<keyword evidence="6" id="KW-1185">Reference proteome</keyword>
<dbReference type="SMART" id="SM00320">
    <property type="entry name" value="WD40"/>
    <property type="match status" value="3"/>
</dbReference>
<sequence>MVRIKSLSQTGSLSQSSDYNNNLPKVPMKPIEIMEKVVSHFTNNQTDNLDINMYCTSIDISDDGNKLYIGSNKGEVVIYDIKNKLHIKFEISNLNIRRIRISNDEKYIYSIDEEGISKLTFDSNFPTVKRINLKNVLDFFISNNDDNIFVIYEDGNVIETIQNLDLSSKNIVYKSDNRILSLDIDSLKNIMSLGCENGIVKLIKLNKKIELTYSCSKKNYITAISLLTISKLVFFGNNKGIFYMIKMDMKTVECKREINSKGITTIVPNQNHKYVIIGGADGKIVVWNIKHKQEIQILNQFKSPIMFIVINDLLIKENSNSALTIERRELINRDCQDEFNIYSISEGCINTSLILPFCNHEVIRLTEPLHEKLMIFSTKEKNDIYYCFDNETLYSLERQKINEEIKFEKKKFDCKENADKYTMIRNRNLLILISFTNPQKESINKKNIIKKITSNNQEKIIEIQSKTITSILISKKSNYAFIIQNDMCLTYENNELCEGSVKIYSKSLILLAYSKKGGSKGELFAVTQNKGIFYWQLPINDKNKQTINLRKKIVKKAEHIEKKSFLFIFYEDFRFEIWETIKKNRINKIKFSNLKDFLIFKKKLVICLFQDSISLYSIPELELHISFKIARNPLGFYLDKNDKNDKKIVVAYTNEIIFYKNVFVDKNNNKEQIAGCYNRVFDVYKYINEAIKEKLEDGTKNKRKRYKNKIRTVFHKAWVLNPYRINELHIYAYLNDYIRLEKALNEGIGMFKSKAGFTPLDICLEMNYEQSFCVFFSYIKSKRTNNPLFLSVLESSLIRLIDSQLKSSAKLFKLLFCRSLDNSLPKFYKVDVSFWKKKKLPFSFETYDLFPNDSNIKIIKNNLTMGNKLKFKQSYFRICMMPGSRESIHFLTRVIHNEKNIFGYKLEFISYILDQKWKRVKKIS</sequence>
<dbReference type="InterPro" id="IPR036322">
    <property type="entry name" value="WD40_repeat_dom_sf"/>
</dbReference>
<dbReference type="PROSITE" id="PS50082">
    <property type="entry name" value="WD_REPEATS_2"/>
    <property type="match status" value="1"/>
</dbReference>
<feature type="region of interest" description="Disordered" evidence="4">
    <location>
        <begin position="1"/>
        <end position="21"/>
    </location>
</feature>
<dbReference type="InterPro" id="IPR052234">
    <property type="entry name" value="U5_snRNP_Component"/>
</dbReference>
<keyword evidence="1 3" id="KW-0853">WD repeat</keyword>
<dbReference type="EMBL" id="MPUH01000289">
    <property type="protein sequence ID" value="OMJ83830.1"/>
    <property type="molecule type" value="Genomic_DNA"/>
</dbReference>
<evidence type="ECO:0000256" key="1">
    <source>
        <dbReference type="ARBA" id="ARBA00022574"/>
    </source>
</evidence>
<keyword evidence="2" id="KW-0677">Repeat</keyword>
<dbReference type="InterPro" id="IPR001680">
    <property type="entry name" value="WD40_rpt"/>
</dbReference>
<proteinExistence type="predicted"/>
<dbReference type="GO" id="GO:0003723">
    <property type="term" value="F:RNA binding"/>
    <property type="evidence" value="ECO:0007669"/>
    <property type="project" value="TreeGrafter"/>
</dbReference>
<dbReference type="Proteomes" id="UP000187209">
    <property type="component" value="Unassembled WGS sequence"/>
</dbReference>
<dbReference type="SUPFAM" id="SSF50978">
    <property type="entry name" value="WD40 repeat-like"/>
    <property type="match status" value="2"/>
</dbReference>
<dbReference type="InterPro" id="IPR019775">
    <property type="entry name" value="WD40_repeat_CS"/>
</dbReference>
<dbReference type="AlphaFoldDB" id="A0A1R2C4C2"/>
<dbReference type="PROSITE" id="PS00678">
    <property type="entry name" value="WD_REPEATS_1"/>
    <property type="match status" value="1"/>
</dbReference>
<dbReference type="InterPro" id="IPR015943">
    <property type="entry name" value="WD40/YVTN_repeat-like_dom_sf"/>
</dbReference>
<feature type="compositionally biased region" description="Low complexity" evidence="4">
    <location>
        <begin position="1"/>
        <end position="17"/>
    </location>
</feature>
<evidence type="ECO:0000256" key="4">
    <source>
        <dbReference type="SAM" id="MobiDB-lite"/>
    </source>
</evidence>
<organism evidence="5 6">
    <name type="scientific">Stentor coeruleus</name>
    <dbReference type="NCBI Taxonomy" id="5963"/>
    <lineage>
        <taxon>Eukaryota</taxon>
        <taxon>Sar</taxon>
        <taxon>Alveolata</taxon>
        <taxon>Ciliophora</taxon>
        <taxon>Postciliodesmatophora</taxon>
        <taxon>Heterotrichea</taxon>
        <taxon>Heterotrichida</taxon>
        <taxon>Stentoridae</taxon>
        <taxon>Stentor</taxon>
    </lineage>
</organism>
<dbReference type="Gene3D" id="2.130.10.10">
    <property type="entry name" value="YVTN repeat-like/Quinoprotein amine dehydrogenase"/>
    <property type="match status" value="2"/>
</dbReference>
<dbReference type="GO" id="GO:0071013">
    <property type="term" value="C:catalytic step 2 spliceosome"/>
    <property type="evidence" value="ECO:0007669"/>
    <property type="project" value="TreeGrafter"/>
</dbReference>
<accession>A0A1R2C4C2</accession>
<evidence type="ECO:0000256" key="3">
    <source>
        <dbReference type="PROSITE-ProRule" id="PRU00221"/>
    </source>
</evidence>
<evidence type="ECO:0000313" key="6">
    <source>
        <dbReference type="Proteomes" id="UP000187209"/>
    </source>
</evidence>
<dbReference type="PANTHER" id="PTHR44006:SF1">
    <property type="entry name" value="U5 SMALL NUCLEAR RIBONUCLEOPROTEIN 40 KDA PROTEIN"/>
    <property type="match status" value="1"/>
</dbReference>
<dbReference type="PANTHER" id="PTHR44006">
    <property type="entry name" value="U5 SMALL NUCLEAR RIBONUCLEOPROTEIN 40 KDA PROTEIN"/>
    <property type="match status" value="1"/>
</dbReference>
<reference evidence="5 6" key="1">
    <citation type="submission" date="2016-11" db="EMBL/GenBank/DDBJ databases">
        <title>The macronuclear genome of Stentor coeruleus: a giant cell with tiny introns.</title>
        <authorList>
            <person name="Slabodnick M."/>
            <person name="Ruby J.G."/>
            <person name="Reiff S.B."/>
            <person name="Swart E.C."/>
            <person name="Gosai S."/>
            <person name="Prabakaran S."/>
            <person name="Witkowska E."/>
            <person name="Larue G.E."/>
            <person name="Fisher S."/>
            <person name="Freeman R.M."/>
            <person name="Gunawardena J."/>
            <person name="Chu W."/>
            <person name="Stover N.A."/>
            <person name="Gregory B.D."/>
            <person name="Nowacki M."/>
            <person name="Derisi J."/>
            <person name="Roy S.W."/>
            <person name="Marshall W.F."/>
            <person name="Sood P."/>
        </authorList>
    </citation>
    <scope>NUCLEOTIDE SEQUENCE [LARGE SCALE GENOMIC DNA]</scope>
    <source>
        <strain evidence="5">WM001</strain>
    </source>
</reference>
<evidence type="ECO:0000313" key="5">
    <source>
        <dbReference type="EMBL" id="OMJ83830.1"/>
    </source>
</evidence>
<name>A0A1R2C4C2_9CILI</name>
<feature type="repeat" description="WD" evidence="3">
    <location>
        <begin position="256"/>
        <end position="297"/>
    </location>
</feature>